<dbReference type="EMBL" id="JBDFQZ010000014">
    <property type="protein sequence ID" value="KAK9665588.1"/>
    <property type="molecule type" value="Genomic_DNA"/>
</dbReference>
<name>A0AAW1GRF7_SAPOF</name>
<accession>A0AAW1GRF7</accession>
<dbReference type="AlphaFoldDB" id="A0AAW1GRF7"/>
<proteinExistence type="predicted"/>
<comment type="caution">
    <text evidence="1">The sequence shown here is derived from an EMBL/GenBank/DDBJ whole genome shotgun (WGS) entry which is preliminary data.</text>
</comment>
<gene>
    <name evidence="1" type="ORF">RND81_14G121600</name>
</gene>
<evidence type="ECO:0000313" key="2">
    <source>
        <dbReference type="Proteomes" id="UP001443914"/>
    </source>
</evidence>
<sequence length="143" mass="15712">MRSKTKQTIIFSASTPSPNKPFLLRLSPQKKPDLPYFSPTSISLSTITVAAIHRLLYPRRVAPPQCVRFLLGSRFRPPFLLWSLQIAPPFSPITRLNRVTHTPDLSFAPFLLPCFFSASVAAATADTVAVVMTGAALSLPLFS</sequence>
<keyword evidence="2" id="KW-1185">Reference proteome</keyword>
<protein>
    <submittedName>
        <fullName evidence="1">Uncharacterized protein</fullName>
    </submittedName>
</protein>
<organism evidence="1 2">
    <name type="scientific">Saponaria officinalis</name>
    <name type="common">Common soapwort</name>
    <name type="synonym">Lychnis saponaria</name>
    <dbReference type="NCBI Taxonomy" id="3572"/>
    <lineage>
        <taxon>Eukaryota</taxon>
        <taxon>Viridiplantae</taxon>
        <taxon>Streptophyta</taxon>
        <taxon>Embryophyta</taxon>
        <taxon>Tracheophyta</taxon>
        <taxon>Spermatophyta</taxon>
        <taxon>Magnoliopsida</taxon>
        <taxon>eudicotyledons</taxon>
        <taxon>Gunneridae</taxon>
        <taxon>Pentapetalae</taxon>
        <taxon>Caryophyllales</taxon>
        <taxon>Caryophyllaceae</taxon>
        <taxon>Caryophylleae</taxon>
        <taxon>Saponaria</taxon>
    </lineage>
</organism>
<evidence type="ECO:0000313" key="1">
    <source>
        <dbReference type="EMBL" id="KAK9665588.1"/>
    </source>
</evidence>
<reference evidence="1" key="1">
    <citation type="submission" date="2024-03" db="EMBL/GenBank/DDBJ databases">
        <title>WGS assembly of Saponaria officinalis var. Norfolk2.</title>
        <authorList>
            <person name="Jenkins J."/>
            <person name="Shu S."/>
            <person name="Grimwood J."/>
            <person name="Barry K."/>
            <person name="Goodstein D."/>
            <person name="Schmutz J."/>
            <person name="Leebens-Mack J."/>
            <person name="Osbourn A."/>
        </authorList>
    </citation>
    <scope>NUCLEOTIDE SEQUENCE [LARGE SCALE GENOMIC DNA]</scope>
    <source>
        <strain evidence="1">JIC</strain>
    </source>
</reference>
<dbReference type="Proteomes" id="UP001443914">
    <property type="component" value="Unassembled WGS sequence"/>
</dbReference>